<evidence type="ECO:0000313" key="2">
    <source>
        <dbReference type="Proteomes" id="UP001307839"/>
    </source>
</evidence>
<reference evidence="1 2" key="1">
    <citation type="submission" date="2024-01" db="EMBL/GenBank/DDBJ databases">
        <title>Unpublished Manusciprt.</title>
        <authorList>
            <person name="Duman M."/>
            <person name="Valdes E.G."/>
            <person name="Ajmi N."/>
            <person name="Altun S."/>
            <person name="Saticioglu I.B."/>
        </authorList>
    </citation>
    <scope>NUCLEOTIDE SEQUENCE [LARGE SCALE GENOMIC DNA]</scope>
    <source>
        <strain evidence="1 2">120P</strain>
    </source>
</reference>
<sequence>MYLHEQKRIDFNGTLDAFMIEGRISAKGYRQKGFHYAAHSLRVDSANATAMIAAAAAQKTFIT</sequence>
<comment type="caution">
    <text evidence="1">The sequence shown here is derived from an EMBL/GenBank/DDBJ whole genome shotgun (WGS) entry which is preliminary data.</text>
</comment>
<protein>
    <submittedName>
        <fullName evidence="1">Uncharacterized protein</fullName>
    </submittedName>
</protein>
<dbReference type="RefSeq" id="WP_136475773.1">
    <property type="nucleotide sequence ID" value="NZ_JAZDCU010000003.1"/>
</dbReference>
<evidence type="ECO:0000313" key="1">
    <source>
        <dbReference type="EMBL" id="MEE1865822.1"/>
    </source>
</evidence>
<dbReference type="AlphaFoldDB" id="A0AB35WN66"/>
<name>A0AB35WN66_9PSED</name>
<keyword evidence="2" id="KW-1185">Reference proteome</keyword>
<proteinExistence type="predicted"/>
<dbReference type="EMBL" id="JAZDQP010000003">
    <property type="protein sequence ID" value="MEE1865822.1"/>
    <property type="molecule type" value="Genomic_DNA"/>
</dbReference>
<gene>
    <name evidence="1" type="ORF">V0R53_05370</name>
</gene>
<dbReference type="Proteomes" id="UP001307839">
    <property type="component" value="Unassembled WGS sequence"/>
</dbReference>
<accession>A0AB35WN66</accession>
<organism evidence="1 2">
    <name type="scientific">Pseudomonas auratipiscis</name>
    <dbReference type="NCBI Taxonomy" id="3115853"/>
    <lineage>
        <taxon>Bacteria</taxon>
        <taxon>Pseudomonadati</taxon>
        <taxon>Pseudomonadota</taxon>
        <taxon>Gammaproteobacteria</taxon>
        <taxon>Pseudomonadales</taxon>
        <taxon>Pseudomonadaceae</taxon>
        <taxon>Pseudomonas</taxon>
    </lineage>
</organism>